<dbReference type="Proteomes" id="UP001302321">
    <property type="component" value="Unassembled WGS sequence"/>
</dbReference>
<evidence type="ECO:0000256" key="1">
    <source>
        <dbReference type="SAM" id="Phobius"/>
    </source>
</evidence>
<name>A0AAN6W4U6_9PEZI</name>
<comment type="caution">
    <text evidence="2">The sequence shown here is derived from an EMBL/GenBank/DDBJ whole genome shotgun (WGS) entry which is preliminary data.</text>
</comment>
<evidence type="ECO:0000313" key="3">
    <source>
        <dbReference type="Proteomes" id="UP001302321"/>
    </source>
</evidence>
<dbReference type="EMBL" id="MU866251">
    <property type="protein sequence ID" value="KAK4175055.1"/>
    <property type="molecule type" value="Genomic_DNA"/>
</dbReference>
<feature type="transmembrane region" description="Helical" evidence="1">
    <location>
        <begin position="104"/>
        <end position="121"/>
    </location>
</feature>
<feature type="transmembrane region" description="Helical" evidence="1">
    <location>
        <begin position="235"/>
        <end position="257"/>
    </location>
</feature>
<protein>
    <submittedName>
        <fullName evidence="2">Uncharacterized protein</fullName>
    </submittedName>
</protein>
<reference evidence="2" key="1">
    <citation type="journal article" date="2023" name="Mol. Phylogenet. Evol.">
        <title>Genome-scale phylogeny and comparative genomics of the fungal order Sordariales.</title>
        <authorList>
            <person name="Hensen N."/>
            <person name="Bonometti L."/>
            <person name="Westerberg I."/>
            <person name="Brannstrom I.O."/>
            <person name="Guillou S."/>
            <person name="Cros-Aarteil S."/>
            <person name="Calhoun S."/>
            <person name="Haridas S."/>
            <person name="Kuo A."/>
            <person name="Mondo S."/>
            <person name="Pangilinan J."/>
            <person name="Riley R."/>
            <person name="LaButti K."/>
            <person name="Andreopoulos B."/>
            <person name="Lipzen A."/>
            <person name="Chen C."/>
            <person name="Yan M."/>
            <person name="Daum C."/>
            <person name="Ng V."/>
            <person name="Clum A."/>
            <person name="Steindorff A."/>
            <person name="Ohm R.A."/>
            <person name="Martin F."/>
            <person name="Silar P."/>
            <person name="Natvig D.O."/>
            <person name="Lalanne C."/>
            <person name="Gautier V."/>
            <person name="Ament-Velasquez S.L."/>
            <person name="Kruys A."/>
            <person name="Hutchinson M.I."/>
            <person name="Powell A.J."/>
            <person name="Barry K."/>
            <person name="Miller A.N."/>
            <person name="Grigoriev I.V."/>
            <person name="Debuchy R."/>
            <person name="Gladieux P."/>
            <person name="Hiltunen Thoren M."/>
            <person name="Johannesson H."/>
        </authorList>
    </citation>
    <scope>NUCLEOTIDE SEQUENCE</scope>
    <source>
        <strain evidence="2">CBS 892.96</strain>
    </source>
</reference>
<gene>
    <name evidence="2" type="ORF">QBC36DRAFT_332304</name>
</gene>
<feature type="transmembrane region" description="Helical" evidence="1">
    <location>
        <begin position="191"/>
        <end position="214"/>
    </location>
</feature>
<keyword evidence="1" id="KW-0472">Membrane</keyword>
<feature type="transmembrane region" description="Helical" evidence="1">
    <location>
        <begin position="142"/>
        <end position="161"/>
    </location>
</feature>
<feature type="transmembrane region" description="Helical" evidence="1">
    <location>
        <begin position="277"/>
        <end position="301"/>
    </location>
</feature>
<evidence type="ECO:0000313" key="2">
    <source>
        <dbReference type="EMBL" id="KAK4175055.1"/>
    </source>
</evidence>
<dbReference type="AlphaFoldDB" id="A0AAN6W4U6"/>
<sequence length="311" mass="34850">MAKGSKSVYHTIDPPFVYAASAIVEGIFTLLFVSTFAFGILRLSAKVRPIWYYYTAAMAALLIGYILRIASFSVYAYYDKPEVYLAFEDRYLFMLLSAKRLEPVARLFRHMGAALCSVLLVEIGQRYSWVWNKRTPLRIGRAAVWMLAGGASVLALAHCILAEREINPDLNVVERLGMPRLDDVFNGDKTVAALVSAVLLLLFAGGLMVLAMVIHASHAALSEDKRTAPSHDVSIHISISTLLLVASVILVIVRGWNMAEVSLLLNPHRRAKANDMAWWYWCELALDRFGTWVVLFVVYRVGKKALVLDRR</sequence>
<reference evidence="2" key="2">
    <citation type="submission" date="2023-05" db="EMBL/GenBank/DDBJ databases">
        <authorList>
            <consortium name="Lawrence Berkeley National Laboratory"/>
            <person name="Steindorff A."/>
            <person name="Hensen N."/>
            <person name="Bonometti L."/>
            <person name="Westerberg I."/>
            <person name="Brannstrom I.O."/>
            <person name="Guillou S."/>
            <person name="Cros-Aarteil S."/>
            <person name="Calhoun S."/>
            <person name="Haridas S."/>
            <person name="Kuo A."/>
            <person name="Mondo S."/>
            <person name="Pangilinan J."/>
            <person name="Riley R."/>
            <person name="Labutti K."/>
            <person name="Andreopoulos B."/>
            <person name="Lipzen A."/>
            <person name="Chen C."/>
            <person name="Yanf M."/>
            <person name="Daum C."/>
            <person name="Ng V."/>
            <person name="Clum A."/>
            <person name="Ohm R."/>
            <person name="Martin F."/>
            <person name="Silar P."/>
            <person name="Natvig D."/>
            <person name="Lalanne C."/>
            <person name="Gautier V."/>
            <person name="Ament-Velasquez S.L."/>
            <person name="Kruys A."/>
            <person name="Hutchinson M.I."/>
            <person name="Powell A.J."/>
            <person name="Barry K."/>
            <person name="Miller A.N."/>
            <person name="Grigoriev I.V."/>
            <person name="Debuchy R."/>
            <person name="Gladieux P."/>
            <person name="Thoren M.H."/>
            <person name="Johannesson H."/>
        </authorList>
    </citation>
    <scope>NUCLEOTIDE SEQUENCE</scope>
    <source>
        <strain evidence="2">CBS 892.96</strain>
    </source>
</reference>
<keyword evidence="1" id="KW-1133">Transmembrane helix</keyword>
<feature type="transmembrane region" description="Helical" evidence="1">
    <location>
        <begin position="16"/>
        <end position="41"/>
    </location>
</feature>
<keyword evidence="3" id="KW-1185">Reference proteome</keyword>
<organism evidence="2 3">
    <name type="scientific">Triangularia setosa</name>
    <dbReference type="NCBI Taxonomy" id="2587417"/>
    <lineage>
        <taxon>Eukaryota</taxon>
        <taxon>Fungi</taxon>
        <taxon>Dikarya</taxon>
        <taxon>Ascomycota</taxon>
        <taxon>Pezizomycotina</taxon>
        <taxon>Sordariomycetes</taxon>
        <taxon>Sordariomycetidae</taxon>
        <taxon>Sordariales</taxon>
        <taxon>Podosporaceae</taxon>
        <taxon>Triangularia</taxon>
    </lineage>
</organism>
<keyword evidence="1" id="KW-0812">Transmembrane</keyword>
<feature type="transmembrane region" description="Helical" evidence="1">
    <location>
        <begin position="53"/>
        <end position="78"/>
    </location>
</feature>
<accession>A0AAN6W4U6</accession>
<proteinExistence type="predicted"/>